<accession>A0ABS8YQD2</accession>
<reference evidence="3 4" key="1">
    <citation type="submission" date="2021-11" db="EMBL/GenBank/DDBJ databases">
        <title>Draft genome sequence of Paenibacillus profundus YoMME, a new Gram-positive bacteria with exoelectrogenic properties.</title>
        <authorList>
            <person name="Hubenova Y."/>
            <person name="Hubenova E."/>
            <person name="Manasiev Y."/>
            <person name="Peykov S."/>
            <person name="Mitov M."/>
        </authorList>
    </citation>
    <scope>NUCLEOTIDE SEQUENCE [LARGE SCALE GENOMIC DNA]</scope>
    <source>
        <strain evidence="3 4">YoMME</strain>
    </source>
</reference>
<name>A0ABS8YQD2_9BACL</name>
<gene>
    <name evidence="3" type="ORF">LQV63_21225</name>
</gene>
<sequence>MATNNKKLIELPAFGRALRKIRKENQLTQDELSLYSRVDRSYISELENGEKAPSLLTIISLAKALHIKPSVLIENFEMELEE</sequence>
<organism evidence="3 4">
    <name type="scientific">Paenibacillus profundus</name>
    <dbReference type="NCBI Taxonomy" id="1173085"/>
    <lineage>
        <taxon>Bacteria</taxon>
        <taxon>Bacillati</taxon>
        <taxon>Bacillota</taxon>
        <taxon>Bacilli</taxon>
        <taxon>Bacillales</taxon>
        <taxon>Paenibacillaceae</taxon>
        <taxon>Paenibacillus</taxon>
    </lineage>
</organism>
<evidence type="ECO:0000259" key="2">
    <source>
        <dbReference type="PROSITE" id="PS50943"/>
    </source>
</evidence>
<feature type="domain" description="HTH cro/C1-type" evidence="2">
    <location>
        <begin position="18"/>
        <end position="72"/>
    </location>
</feature>
<dbReference type="PANTHER" id="PTHR46797:SF1">
    <property type="entry name" value="METHYLPHOSPHONATE SYNTHASE"/>
    <property type="match status" value="1"/>
</dbReference>
<proteinExistence type="predicted"/>
<dbReference type="InterPro" id="IPR001387">
    <property type="entry name" value="Cro/C1-type_HTH"/>
</dbReference>
<evidence type="ECO:0000313" key="4">
    <source>
        <dbReference type="Proteomes" id="UP001199916"/>
    </source>
</evidence>
<dbReference type="SMART" id="SM00530">
    <property type="entry name" value="HTH_XRE"/>
    <property type="match status" value="1"/>
</dbReference>
<comment type="caution">
    <text evidence="3">The sequence shown here is derived from an EMBL/GenBank/DDBJ whole genome shotgun (WGS) entry which is preliminary data.</text>
</comment>
<dbReference type="CDD" id="cd00093">
    <property type="entry name" value="HTH_XRE"/>
    <property type="match status" value="1"/>
</dbReference>
<evidence type="ECO:0000256" key="1">
    <source>
        <dbReference type="ARBA" id="ARBA00023125"/>
    </source>
</evidence>
<dbReference type="EMBL" id="JAJNBZ010000021">
    <property type="protein sequence ID" value="MCE5171804.1"/>
    <property type="molecule type" value="Genomic_DNA"/>
</dbReference>
<dbReference type="Gene3D" id="1.10.260.40">
    <property type="entry name" value="lambda repressor-like DNA-binding domains"/>
    <property type="match status" value="1"/>
</dbReference>
<dbReference type="Proteomes" id="UP001199916">
    <property type="component" value="Unassembled WGS sequence"/>
</dbReference>
<dbReference type="Pfam" id="PF01381">
    <property type="entry name" value="HTH_3"/>
    <property type="match status" value="1"/>
</dbReference>
<dbReference type="InterPro" id="IPR050807">
    <property type="entry name" value="TransReg_Diox_bact_type"/>
</dbReference>
<keyword evidence="4" id="KW-1185">Reference proteome</keyword>
<dbReference type="InterPro" id="IPR010982">
    <property type="entry name" value="Lambda_DNA-bd_dom_sf"/>
</dbReference>
<keyword evidence="1" id="KW-0238">DNA-binding</keyword>
<dbReference type="PROSITE" id="PS50943">
    <property type="entry name" value="HTH_CROC1"/>
    <property type="match status" value="1"/>
</dbReference>
<dbReference type="SUPFAM" id="SSF47413">
    <property type="entry name" value="lambda repressor-like DNA-binding domains"/>
    <property type="match status" value="1"/>
</dbReference>
<protein>
    <submittedName>
        <fullName evidence="3">Helix-turn-helix domain-containing protein</fullName>
    </submittedName>
</protein>
<dbReference type="RefSeq" id="WP_019419984.1">
    <property type="nucleotide sequence ID" value="NZ_JAJNBZ010000021.1"/>
</dbReference>
<dbReference type="PANTHER" id="PTHR46797">
    <property type="entry name" value="HTH-TYPE TRANSCRIPTIONAL REGULATOR"/>
    <property type="match status" value="1"/>
</dbReference>
<evidence type="ECO:0000313" key="3">
    <source>
        <dbReference type="EMBL" id="MCE5171804.1"/>
    </source>
</evidence>